<feature type="region of interest" description="Disordered" evidence="8">
    <location>
        <begin position="536"/>
        <end position="555"/>
    </location>
</feature>
<keyword evidence="6 9" id="KW-0472">Membrane</keyword>
<dbReference type="Gene3D" id="1.10.287.70">
    <property type="match status" value="2"/>
</dbReference>
<evidence type="ECO:0000256" key="8">
    <source>
        <dbReference type="SAM" id="MobiDB-lite"/>
    </source>
</evidence>
<dbReference type="PANTHER" id="PTHR11003">
    <property type="entry name" value="POTASSIUM CHANNEL, SUBFAMILY K"/>
    <property type="match status" value="1"/>
</dbReference>
<evidence type="ECO:0000256" key="3">
    <source>
        <dbReference type="ARBA" id="ARBA00022692"/>
    </source>
</evidence>
<feature type="domain" description="Potassium channel" evidence="10">
    <location>
        <begin position="288"/>
        <end position="355"/>
    </location>
</feature>
<evidence type="ECO:0000256" key="5">
    <source>
        <dbReference type="ARBA" id="ARBA00023065"/>
    </source>
</evidence>
<dbReference type="GO" id="GO:0022841">
    <property type="term" value="F:potassium ion leak channel activity"/>
    <property type="evidence" value="ECO:0007669"/>
    <property type="project" value="TreeGrafter"/>
</dbReference>
<dbReference type="EMBL" id="KQ085882">
    <property type="protein sequence ID" value="KLO20439.1"/>
    <property type="molecule type" value="Genomic_DNA"/>
</dbReference>
<feature type="transmembrane region" description="Helical" evidence="9">
    <location>
        <begin position="280"/>
        <end position="299"/>
    </location>
</feature>
<evidence type="ECO:0000259" key="10">
    <source>
        <dbReference type="Pfam" id="PF07885"/>
    </source>
</evidence>
<evidence type="ECO:0000256" key="6">
    <source>
        <dbReference type="ARBA" id="ARBA00023136"/>
    </source>
</evidence>
<name>A0A0H2S9D8_9AGAM</name>
<dbReference type="SUPFAM" id="SSF81324">
    <property type="entry name" value="Voltage-gated potassium channels"/>
    <property type="match status" value="2"/>
</dbReference>
<evidence type="ECO:0000256" key="9">
    <source>
        <dbReference type="SAM" id="Phobius"/>
    </source>
</evidence>
<keyword evidence="2" id="KW-0813">Transport</keyword>
<feature type="transmembrane region" description="Helical" evidence="9">
    <location>
        <begin position="148"/>
        <end position="165"/>
    </location>
</feature>
<evidence type="ECO:0000313" key="12">
    <source>
        <dbReference type="Proteomes" id="UP000053477"/>
    </source>
</evidence>
<dbReference type="InterPro" id="IPR003280">
    <property type="entry name" value="2pore_dom_K_chnl"/>
</dbReference>
<dbReference type="InterPro" id="IPR013099">
    <property type="entry name" value="K_chnl_dom"/>
</dbReference>
<feature type="region of interest" description="Disordered" evidence="8">
    <location>
        <begin position="446"/>
        <end position="469"/>
    </location>
</feature>
<keyword evidence="3 9" id="KW-0812">Transmembrane</keyword>
<proteinExistence type="predicted"/>
<feature type="transmembrane region" description="Helical" evidence="9">
    <location>
        <begin position="172"/>
        <end position="191"/>
    </location>
</feature>
<feature type="transmembrane region" description="Helical" evidence="9">
    <location>
        <begin position="335"/>
        <end position="353"/>
    </location>
</feature>
<dbReference type="PANTHER" id="PTHR11003:SF345">
    <property type="entry name" value="TWIK FAMILY OF POTASSIUM CHANNELS PROTEIN 18"/>
    <property type="match status" value="1"/>
</dbReference>
<evidence type="ECO:0000256" key="1">
    <source>
        <dbReference type="ARBA" id="ARBA00004141"/>
    </source>
</evidence>
<dbReference type="STRING" id="27342.A0A0H2S9D8"/>
<accession>A0A0H2S9D8</accession>
<evidence type="ECO:0000256" key="7">
    <source>
        <dbReference type="ARBA" id="ARBA00023303"/>
    </source>
</evidence>
<organism evidence="11 12">
    <name type="scientific">Schizopora paradoxa</name>
    <dbReference type="NCBI Taxonomy" id="27342"/>
    <lineage>
        <taxon>Eukaryota</taxon>
        <taxon>Fungi</taxon>
        <taxon>Dikarya</taxon>
        <taxon>Basidiomycota</taxon>
        <taxon>Agaricomycotina</taxon>
        <taxon>Agaricomycetes</taxon>
        <taxon>Hymenochaetales</taxon>
        <taxon>Schizoporaceae</taxon>
        <taxon>Schizopora</taxon>
    </lineage>
</organism>
<dbReference type="AlphaFoldDB" id="A0A0H2S9D8"/>
<reference evidence="11 12" key="1">
    <citation type="submission" date="2015-04" db="EMBL/GenBank/DDBJ databases">
        <title>Complete genome sequence of Schizopora paradoxa KUC8140, a cosmopolitan wood degrader in East Asia.</title>
        <authorList>
            <consortium name="DOE Joint Genome Institute"/>
            <person name="Min B."/>
            <person name="Park H."/>
            <person name="Jang Y."/>
            <person name="Kim J.-J."/>
            <person name="Kim K.H."/>
            <person name="Pangilinan J."/>
            <person name="Lipzen A."/>
            <person name="Riley R."/>
            <person name="Grigoriev I.V."/>
            <person name="Spatafora J.W."/>
            <person name="Choi I.-G."/>
        </authorList>
    </citation>
    <scope>NUCLEOTIDE SEQUENCE [LARGE SCALE GENOMIC DNA]</scope>
    <source>
        <strain evidence="11 12">KUC8140</strain>
    </source>
</reference>
<feature type="transmembrane region" description="Helical" evidence="9">
    <location>
        <begin position="12"/>
        <end position="33"/>
    </location>
</feature>
<sequence length="636" mass="71737">MVFSTDDLRSIPVYAPLLAAVIAPFCTLFDIPALSERWFTKNGVDLPDPRPNLILSSVGLAFSFVANVLLIIRFSMSGRGWRTATTLSTACWTIKFIIALANILSFGFLTRNQSGISYGEAFWCALKDSKSTLPSERQIEVRIAGRHFMIQTTLFVCTTGILALYMSRLEQWTYMQGIYFSVVSFLTIGFGDFTPTKTATQVVLFPFLLVGIVQLACLIGMLVHYFSQRVAKQHANRRRRAAKLRQEEEDKLTNEPNLERELQFLAELYRSTNQHEAVKSLAVATIGFLTFWLIGALVFSRVEDWTYGQGLYFCYVFFLAVGYGDFAPITPAGRVILTVYAIIAVPIMTSFAVETIQGIVRDVSNRLLERRKAKFGLSIRLDPSDGPGDLGESADREKGLQRAFTGGDVTVHNAEGDENLPRLLDWDRPHTEFIDRAHRQIDSLLENAKNGQDNENEKNDKDSQTTTSDLQDADRLLTEHVLELAIGLEQHARRLLLAFTDEGSDVHILLKADRLVQLQNIRTLAAWEQKVDQEVESSVTHSGGSKSTSAPTVEADKVERRDKINVLMKKYYEEETELSFPSDLDEKETVEEIICYREALAGLLATGSRLMRLKEDEKLLFERRARMRTNVIAKDL</sequence>
<gene>
    <name evidence="11" type="ORF">SCHPADRAFT_884498</name>
</gene>
<feature type="transmembrane region" description="Helical" evidence="9">
    <location>
        <begin position="203"/>
        <end position="227"/>
    </location>
</feature>
<feature type="transmembrane region" description="Helical" evidence="9">
    <location>
        <begin position="305"/>
        <end position="323"/>
    </location>
</feature>
<evidence type="ECO:0000256" key="2">
    <source>
        <dbReference type="ARBA" id="ARBA00022448"/>
    </source>
</evidence>
<feature type="transmembrane region" description="Helical" evidence="9">
    <location>
        <begin position="84"/>
        <end position="109"/>
    </location>
</feature>
<dbReference type="GO" id="GO:0015271">
    <property type="term" value="F:outward rectifier potassium channel activity"/>
    <property type="evidence" value="ECO:0007669"/>
    <property type="project" value="TreeGrafter"/>
</dbReference>
<dbReference type="GO" id="GO:0005886">
    <property type="term" value="C:plasma membrane"/>
    <property type="evidence" value="ECO:0007669"/>
    <property type="project" value="TreeGrafter"/>
</dbReference>
<feature type="transmembrane region" description="Helical" evidence="9">
    <location>
        <begin position="53"/>
        <end position="72"/>
    </location>
</feature>
<dbReference type="OrthoDB" id="297496at2759"/>
<keyword evidence="4 9" id="KW-1133">Transmembrane helix</keyword>
<comment type="subcellular location">
    <subcellularLocation>
        <location evidence="1">Membrane</location>
        <topology evidence="1">Multi-pass membrane protein</topology>
    </subcellularLocation>
</comment>
<protein>
    <submittedName>
        <fullName evidence="11">Voltage-gated potassium channel</fullName>
    </submittedName>
</protein>
<dbReference type="Pfam" id="PF07885">
    <property type="entry name" value="Ion_trans_2"/>
    <property type="match status" value="2"/>
</dbReference>
<keyword evidence="12" id="KW-1185">Reference proteome</keyword>
<evidence type="ECO:0000313" key="11">
    <source>
        <dbReference type="EMBL" id="KLO20439.1"/>
    </source>
</evidence>
<dbReference type="InParanoid" id="A0A0H2S9D8"/>
<keyword evidence="7 11" id="KW-0407">Ion channel</keyword>
<evidence type="ECO:0000256" key="4">
    <source>
        <dbReference type="ARBA" id="ARBA00022989"/>
    </source>
</evidence>
<dbReference type="Proteomes" id="UP000053477">
    <property type="component" value="Unassembled WGS sequence"/>
</dbReference>
<keyword evidence="5" id="KW-0406">Ion transport</keyword>
<dbReference type="GO" id="GO:0030322">
    <property type="term" value="P:stabilization of membrane potential"/>
    <property type="evidence" value="ECO:0007669"/>
    <property type="project" value="TreeGrafter"/>
</dbReference>
<feature type="compositionally biased region" description="Polar residues" evidence="8">
    <location>
        <begin position="536"/>
        <end position="551"/>
    </location>
</feature>
<feature type="domain" description="Potassium channel" evidence="10">
    <location>
        <begin position="155"/>
        <end position="227"/>
    </location>
</feature>